<dbReference type="GO" id="GO:1904812">
    <property type="term" value="P:rRNA acetylation involved in maturation of SSU-rRNA"/>
    <property type="evidence" value="ECO:0007669"/>
    <property type="project" value="TreeGrafter"/>
</dbReference>
<dbReference type="GO" id="GO:1990883">
    <property type="term" value="F:18S rRNA cytidine N-acetyltransferase activity"/>
    <property type="evidence" value="ECO:0007669"/>
    <property type="project" value="TreeGrafter"/>
</dbReference>
<proteinExistence type="inferred from homology"/>
<dbReference type="OrthoDB" id="5578851at2"/>
<evidence type="ECO:0000256" key="4">
    <source>
        <dbReference type="ARBA" id="ARBA00022694"/>
    </source>
</evidence>
<dbReference type="InterPro" id="IPR000182">
    <property type="entry name" value="GNAT_dom"/>
</dbReference>
<comment type="similarity">
    <text evidence="9">Belongs to the TmcA family.</text>
</comment>
<dbReference type="GO" id="GO:0051392">
    <property type="term" value="F:tRNA cytidine N4-acetyltransferase activity"/>
    <property type="evidence" value="ECO:0007669"/>
    <property type="project" value="UniProtKB-UniRule"/>
</dbReference>
<dbReference type="InterPro" id="IPR027417">
    <property type="entry name" value="P-loop_NTPase"/>
</dbReference>
<dbReference type="EC" id="2.3.1.193" evidence="9"/>
<dbReference type="InterPro" id="IPR032672">
    <property type="entry name" value="TmcA/NAT10/Kre33"/>
</dbReference>
<keyword evidence="5 9" id="KW-0547">Nucleotide-binding</keyword>
<comment type="catalytic activity">
    <reaction evidence="9">
        <text>cytidine(34) in elongator tRNA(Met) + acetyl-CoA + ATP + H2O = N(4)-acetylcytidine(34) in elongator tRNA(Met) + ADP + phosphate + CoA + H(+)</text>
        <dbReference type="Rhea" id="RHEA:43788"/>
        <dbReference type="Rhea" id="RHEA-COMP:10693"/>
        <dbReference type="Rhea" id="RHEA-COMP:10694"/>
        <dbReference type="ChEBI" id="CHEBI:15377"/>
        <dbReference type="ChEBI" id="CHEBI:15378"/>
        <dbReference type="ChEBI" id="CHEBI:30616"/>
        <dbReference type="ChEBI" id="CHEBI:43474"/>
        <dbReference type="ChEBI" id="CHEBI:57287"/>
        <dbReference type="ChEBI" id="CHEBI:57288"/>
        <dbReference type="ChEBI" id="CHEBI:74900"/>
        <dbReference type="ChEBI" id="CHEBI:82748"/>
        <dbReference type="ChEBI" id="CHEBI:456216"/>
        <dbReference type="EC" id="2.3.1.193"/>
    </reaction>
</comment>
<evidence type="ECO:0000256" key="5">
    <source>
        <dbReference type="ARBA" id="ARBA00022741"/>
    </source>
</evidence>
<keyword evidence="7 9" id="KW-0694">RNA-binding</keyword>
<keyword evidence="8 9" id="KW-0012">Acyltransferase</keyword>
<dbReference type="EMBL" id="LJZQ01000009">
    <property type="protein sequence ID" value="KPQ29033.1"/>
    <property type="molecule type" value="Genomic_DNA"/>
</dbReference>
<dbReference type="PROSITE" id="PS51186">
    <property type="entry name" value="GNAT"/>
    <property type="match status" value="1"/>
</dbReference>
<dbReference type="Gene3D" id="3.40.630.30">
    <property type="match status" value="1"/>
</dbReference>
<dbReference type="GO" id="GO:0051391">
    <property type="term" value="P:tRNA acetylation"/>
    <property type="evidence" value="ECO:0007669"/>
    <property type="project" value="UniProtKB-UniRule"/>
</dbReference>
<evidence type="ECO:0000256" key="6">
    <source>
        <dbReference type="ARBA" id="ARBA00022840"/>
    </source>
</evidence>
<evidence type="ECO:0000256" key="9">
    <source>
        <dbReference type="HAMAP-Rule" id="MF_01886"/>
    </source>
</evidence>
<evidence type="ECO:0000259" key="10">
    <source>
        <dbReference type="PROSITE" id="PS51186"/>
    </source>
</evidence>
<dbReference type="Proteomes" id="UP000050416">
    <property type="component" value="Unassembled WGS sequence"/>
</dbReference>
<dbReference type="PATRIC" id="fig|1305731.5.peg.3537"/>
<comment type="function">
    <text evidence="9">Catalyzes the formation of N(4)-acetylcytidine (ac(4)C) at the wobble position of tRNA(Met), by using acetyl-CoA as an acetyl donor and ATP (or GTP).</text>
</comment>
<evidence type="ECO:0000313" key="11">
    <source>
        <dbReference type="EMBL" id="KPQ29033.1"/>
    </source>
</evidence>
<dbReference type="GO" id="GO:0005737">
    <property type="term" value="C:cytoplasm"/>
    <property type="evidence" value="ECO:0007669"/>
    <property type="project" value="UniProtKB-SubCell"/>
</dbReference>
<dbReference type="SUPFAM" id="SSF55729">
    <property type="entry name" value="Acyl-CoA N-acyltransferases (Nat)"/>
    <property type="match status" value="1"/>
</dbReference>
<dbReference type="SUPFAM" id="SSF52540">
    <property type="entry name" value="P-loop containing nucleoside triphosphate hydrolases"/>
    <property type="match status" value="1"/>
</dbReference>
<dbReference type="Gene3D" id="1.20.120.890">
    <property type="entry name" value="tRNA(Met) cytidine acetyltransferase, tail domain"/>
    <property type="match status" value="1"/>
</dbReference>
<evidence type="ECO:0000313" key="12">
    <source>
        <dbReference type="Proteomes" id="UP000050416"/>
    </source>
</evidence>
<dbReference type="InterPro" id="IPR024914">
    <property type="entry name" value="tRNA_acetyltr_TmcA"/>
</dbReference>
<keyword evidence="4 9" id="KW-0819">tRNA processing</keyword>
<organism evidence="11 12">
    <name type="scientific">Marinobacter excellens HL-55</name>
    <dbReference type="NCBI Taxonomy" id="1305731"/>
    <lineage>
        <taxon>Bacteria</taxon>
        <taxon>Pseudomonadati</taxon>
        <taxon>Pseudomonadota</taxon>
        <taxon>Gammaproteobacteria</taxon>
        <taxon>Pseudomonadales</taxon>
        <taxon>Marinobacteraceae</taxon>
        <taxon>Marinobacter</taxon>
    </lineage>
</organism>
<comment type="caution">
    <text evidence="9">Lacks conserved residue(s) required for the propagation of feature annotation.</text>
</comment>
<dbReference type="InterPro" id="IPR007807">
    <property type="entry name" value="TcmA/NAT10_helicase"/>
</dbReference>
<evidence type="ECO:0000256" key="7">
    <source>
        <dbReference type="ARBA" id="ARBA00022884"/>
    </source>
</evidence>
<comment type="caution">
    <text evidence="11">The sequence shown here is derived from an EMBL/GenBank/DDBJ whole genome shotgun (WGS) entry which is preliminary data.</text>
</comment>
<feature type="domain" description="N-acetyltransferase" evidence="10">
    <location>
        <begin position="392"/>
        <end position="575"/>
    </location>
</feature>
<name>A0A0P7Z3X0_9GAMM</name>
<dbReference type="Pfam" id="PF17176">
    <property type="entry name" value="tRNA_bind_3"/>
    <property type="match status" value="1"/>
</dbReference>
<dbReference type="InterPro" id="IPR033442">
    <property type="entry name" value="TmcA_tRNA_bind"/>
</dbReference>
<protein>
    <recommendedName>
        <fullName evidence="9">tRNA(Met) cytidine acetyltransferase TmcA</fullName>
        <ecNumber evidence="9">2.3.1.193</ecNumber>
    </recommendedName>
</protein>
<evidence type="ECO:0000256" key="8">
    <source>
        <dbReference type="ARBA" id="ARBA00023315"/>
    </source>
</evidence>
<comment type="subcellular location">
    <subcellularLocation>
        <location evidence="9">Cytoplasm</location>
    </subcellularLocation>
</comment>
<feature type="binding site" evidence="9">
    <location>
        <begin position="502"/>
        <end position="504"/>
    </location>
    <ligand>
        <name>acetyl-CoA</name>
        <dbReference type="ChEBI" id="CHEBI:57288"/>
    </ligand>
</feature>
<evidence type="ECO:0000256" key="3">
    <source>
        <dbReference type="ARBA" id="ARBA00022679"/>
    </source>
</evidence>
<dbReference type="GO" id="GO:0005524">
    <property type="term" value="F:ATP binding"/>
    <property type="evidence" value="ECO:0007669"/>
    <property type="project" value="UniProtKB-UniRule"/>
</dbReference>
<dbReference type="PANTHER" id="PTHR10925">
    <property type="entry name" value="N-ACETYLTRANSFERASE 10"/>
    <property type="match status" value="1"/>
</dbReference>
<dbReference type="InterPro" id="IPR013562">
    <property type="entry name" value="TmcA/NAT10_N"/>
</dbReference>
<dbReference type="STRING" id="1305731.GCA_000934705_03303"/>
<keyword evidence="1 9" id="KW-0963">Cytoplasm</keyword>
<keyword evidence="3 9" id="KW-0808">Transferase</keyword>
<dbReference type="GO" id="GO:0000049">
    <property type="term" value="F:tRNA binding"/>
    <property type="evidence" value="ECO:0007669"/>
    <property type="project" value="UniProtKB-UniRule"/>
</dbReference>
<keyword evidence="2 9" id="KW-0820">tRNA-binding</keyword>
<evidence type="ECO:0000256" key="2">
    <source>
        <dbReference type="ARBA" id="ARBA00022555"/>
    </source>
</evidence>
<dbReference type="InterPro" id="IPR038321">
    <property type="entry name" value="TmcA_C_sf"/>
</dbReference>
<dbReference type="GO" id="GO:0002101">
    <property type="term" value="P:tRNA wobble cytosine modification"/>
    <property type="evidence" value="ECO:0007669"/>
    <property type="project" value="UniProtKB-UniRule"/>
</dbReference>
<dbReference type="Pfam" id="PF08351">
    <property type="entry name" value="TmcA_N"/>
    <property type="match status" value="1"/>
</dbReference>
<dbReference type="Gene3D" id="3.40.50.300">
    <property type="entry name" value="P-loop containing nucleotide triphosphate hydrolases"/>
    <property type="match status" value="1"/>
</dbReference>
<accession>A0A0P7Z3X0</accession>
<dbReference type="Pfam" id="PF13718">
    <property type="entry name" value="GNAT_acetyltr_2"/>
    <property type="match status" value="2"/>
</dbReference>
<gene>
    <name evidence="9 11" type="primary">tmcA</name>
    <name evidence="11" type="ORF">HLUCCX14_08160</name>
</gene>
<sequence length="714" mass="78435">MTTHASPAPVQIWADLQTALAALGHRRLVLVEGDQQSALSWIQQQLAELNTSHSLWIGNPDHADAVGLPHIQASQYRQWLGRETSLLVWDGWQGNPPDAFAALSGTLQAGGLLFWLMPPLACWPDHADPDYARTGLDQAKEHPFAARLARKLAHDPSVIRLRAESDKPLVLPNLPIPKTSFQADTTEQQQDLVRQLERFGQGRRRRPLVVTADRGRGKSAALGMAAARLLLAGRQRVIVTAPTRDNLNSLFRHAAIELADDLAEQTDVELTTRGGQRLSFIPIPNLLSERPEAEVVLVDEAAGVPAQWLREILLGWPRVAYASTVHGYEGTGRGFAIRFRDVLDRETPQWRAISIQQPVRWAPGDPLEKLIFELFLLSAESPTDLVVNTSEITIEPWSPAQASDSELAEAFGLLVEAHYRTTPADLRQWLDDPAAQSWRAVYQGCTVGLLWGSVEGGLAEELAEQVVAGKRRLRGHMLAQSLASHGGFPEAASLRTLRIVRIAVSAQARQLGIGRRLVAAAKAACQQQGLDALGTSFGGTAGLLRFWQISGLKVVRIGLQQEATTGEFPLQMLQGVSPAGANLEQRLGARFARHWQVLIPRHWPAMNPDLLSSVGADLPPLSTLDNDDWRDLRAFAEGFRGFELALPVLQVLAACRGTLAWLSHRPELDLWCRAVLQGWSWPQLQGAGLCAGQRDGEQQLRRLVGQLLQNGPEL</sequence>
<dbReference type="PANTHER" id="PTHR10925:SF5">
    <property type="entry name" value="RNA CYTIDINE ACETYLTRANSFERASE"/>
    <property type="match status" value="1"/>
</dbReference>
<dbReference type="InterPro" id="IPR016181">
    <property type="entry name" value="Acyl_CoA_acyltransferase"/>
</dbReference>
<dbReference type="AlphaFoldDB" id="A0A0P7Z3X0"/>
<dbReference type="HAMAP" id="MF_01886">
    <property type="entry name" value="tRNA_acetyltr_TmcA"/>
    <property type="match status" value="1"/>
</dbReference>
<dbReference type="Pfam" id="PF05127">
    <property type="entry name" value="NAT10_TcmA_helicase"/>
    <property type="match status" value="1"/>
</dbReference>
<keyword evidence="6 9" id="KW-0067">ATP-binding</keyword>
<feature type="binding site" evidence="9">
    <location>
        <position position="360"/>
    </location>
    <ligand>
        <name>ATP</name>
        <dbReference type="ChEBI" id="CHEBI:30616"/>
    </ligand>
</feature>
<dbReference type="Gene3D" id="3.40.50.11040">
    <property type="match status" value="1"/>
</dbReference>
<feature type="binding site" evidence="9">
    <location>
        <position position="189"/>
    </location>
    <ligand>
        <name>ATP</name>
        <dbReference type="ChEBI" id="CHEBI:30616"/>
    </ligand>
</feature>
<reference evidence="11 12" key="1">
    <citation type="submission" date="2015-09" db="EMBL/GenBank/DDBJ databases">
        <title>Identification and resolution of microdiversity through metagenomic sequencing of parallel consortia.</title>
        <authorList>
            <person name="Nelson W.C."/>
            <person name="Romine M.F."/>
            <person name="Lindemann S.R."/>
        </authorList>
    </citation>
    <scope>NUCLEOTIDE SEQUENCE [LARGE SCALE GENOMIC DNA]</scope>
    <source>
        <strain evidence="11">HL-55</strain>
    </source>
</reference>
<evidence type="ECO:0000256" key="1">
    <source>
        <dbReference type="ARBA" id="ARBA00022490"/>
    </source>
</evidence>